<dbReference type="STRING" id="79200.A0A165AAG1"/>
<dbReference type="AlphaFoldDB" id="A0A165AAG1"/>
<dbReference type="Pfam" id="PF03140">
    <property type="entry name" value="DUF247"/>
    <property type="match status" value="1"/>
</dbReference>
<reference evidence="1" key="1">
    <citation type="journal article" date="2016" name="Nat. Genet.">
        <title>A high-quality carrot genome assembly provides new insights into carotenoid accumulation and asterid genome evolution.</title>
        <authorList>
            <person name="Iorizzo M."/>
            <person name="Ellison S."/>
            <person name="Senalik D."/>
            <person name="Zeng P."/>
            <person name="Satapoomin P."/>
            <person name="Huang J."/>
            <person name="Bowman M."/>
            <person name="Iovene M."/>
            <person name="Sanseverino W."/>
            <person name="Cavagnaro P."/>
            <person name="Yildiz M."/>
            <person name="Macko-Podgorni A."/>
            <person name="Moranska E."/>
            <person name="Grzebelus E."/>
            <person name="Grzebelus D."/>
            <person name="Ashrafi H."/>
            <person name="Zheng Z."/>
            <person name="Cheng S."/>
            <person name="Spooner D."/>
            <person name="Van Deynze A."/>
            <person name="Simon P."/>
        </authorList>
    </citation>
    <scope>NUCLEOTIDE SEQUENCE [LARGE SCALE GENOMIC DNA]</scope>
    <source>
        <tissue evidence="1">Leaf</tissue>
    </source>
</reference>
<dbReference type="PANTHER" id="PTHR31170:SF20">
    <property type="entry name" value="DUF247 DOMAIN PROTEIN"/>
    <property type="match status" value="1"/>
</dbReference>
<sequence>MEPTPNLQVRITSSSNDEEWIHLIDSKLSLVRRNQQDLGICRVPDVLRAEEPRAYTPKMVSIGPYHRNKPELRAMEEFKWRYTSDFIDQLAETDTGNIQINESHGESIENSPQTLALKKCCKVISEQEVEARAFYAVDISLDTYQLVQMFLLDACFILEYMRRIQLTREIKRSRAVPWVPESSELLVSQLTNIIALTQDLMLLENQIPYNILQQLFDLIPIARRITDASGQVLSLQELAFAFFHAFTDHLCYNISPLKIPIQDATFTHLLDMLYQICSSASEISSPLEEEDWTRLKWGSKSCAAELIKSGFRISLHPSRASMVDIKFKEGEIFLPSFVNDDFTSPLFRNLIALEQSRNGRQVIISYIFFMTSLLRSEEDLNILDGAGTILNFHKGTFIPTYIQGLLIGNSPEDFVFRDLCM</sequence>
<comment type="caution">
    <text evidence="1">The sequence shown here is derived from an EMBL/GenBank/DDBJ whole genome shotgun (WGS) entry which is preliminary data.</text>
</comment>
<dbReference type="EMBL" id="LNRQ01000004">
    <property type="protein sequence ID" value="KZM97196.1"/>
    <property type="molecule type" value="Genomic_DNA"/>
</dbReference>
<gene>
    <name evidence="1" type="ORF">DCAR_015442</name>
</gene>
<dbReference type="InterPro" id="IPR004158">
    <property type="entry name" value="DUF247_pln"/>
</dbReference>
<evidence type="ECO:0000313" key="1">
    <source>
        <dbReference type="EMBL" id="KZM97196.1"/>
    </source>
</evidence>
<organism evidence="1">
    <name type="scientific">Daucus carota subsp. sativus</name>
    <name type="common">Carrot</name>
    <dbReference type="NCBI Taxonomy" id="79200"/>
    <lineage>
        <taxon>Eukaryota</taxon>
        <taxon>Viridiplantae</taxon>
        <taxon>Streptophyta</taxon>
        <taxon>Embryophyta</taxon>
        <taxon>Tracheophyta</taxon>
        <taxon>Spermatophyta</taxon>
        <taxon>Magnoliopsida</taxon>
        <taxon>eudicotyledons</taxon>
        <taxon>Gunneridae</taxon>
        <taxon>Pentapetalae</taxon>
        <taxon>asterids</taxon>
        <taxon>campanulids</taxon>
        <taxon>Apiales</taxon>
        <taxon>Apiaceae</taxon>
        <taxon>Apioideae</taxon>
        <taxon>Scandiceae</taxon>
        <taxon>Daucinae</taxon>
        <taxon>Daucus</taxon>
        <taxon>Daucus sect. Daucus</taxon>
    </lineage>
</organism>
<accession>A0A165AAG1</accession>
<dbReference type="Gramene" id="KZM97196">
    <property type="protein sequence ID" value="KZM97196"/>
    <property type="gene ID" value="DCAR_015442"/>
</dbReference>
<protein>
    <submittedName>
        <fullName evidence="1">Uncharacterized protein</fullName>
    </submittedName>
</protein>
<proteinExistence type="predicted"/>
<name>A0A165AAG1_DAUCS</name>
<dbReference type="PANTHER" id="PTHR31170">
    <property type="entry name" value="BNAC04G53230D PROTEIN"/>
    <property type="match status" value="1"/>
</dbReference>
<dbReference type="OMA" id="HYFRSHE"/>